<evidence type="ECO:0000313" key="1">
    <source>
        <dbReference type="EMBL" id="KIM29674.1"/>
    </source>
</evidence>
<evidence type="ECO:0000313" key="2">
    <source>
        <dbReference type="Proteomes" id="UP000054097"/>
    </source>
</evidence>
<reference evidence="2" key="2">
    <citation type="submission" date="2015-01" db="EMBL/GenBank/DDBJ databases">
        <title>Evolutionary Origins and Diversification of the Mycorrhizal Mutualists.</title>
        <authorList>
            <consortium name="DOE Joint Genome Institute"/>
            <consortium name="Mycorrhizal Genomics Consortium"/>
            <person name="Kohler A."/>
            <person name="Kuo A."/>
            <person name="Nagy L.G."/>
            <person name="Floudas D."/>
            <person name="Copeland A."/>
            <person name="Barry K.W."/>
            <person name="Cichocki N."/>
            <person name="Veneault-Fourrey C."/>
            <person name="LaButti K."/>
            <person name="Lindquist E.A."/>
            <person name="Lipzen A."/>
            <person name="Lundell T."/>
            <person name="Morin E."/>
            <person name="Murat C."/>
            <person name="Riley R."/>
            <person name="Ohm R."/>
            <person name="Sun H."/>
            <person name="Tunlid A."/>
            <person name="Henrissat B."/>
            <person name="Grigoriev I.V."/>
            <person name="Hibbett D.S."/>
            <person name="Martin F."/>
        </authorList>
    </citation>
    <scope>NUCLEOTIDE SEQUENCE [LARGE SCALE GENOMIC DNA]</scope>
    <source>
        <strain evidence="2">MAFF 305830</strain>
    </source>
</reference>
<gene>
    <name evidence="1" type="ORF">M408DRAFT_105778</name>
</gene>
<proteinExistence type="predicted"/>
<dbReference type="EMBL" id="KN824287">
    <property type="protein sequence ID" value="KIM29674.1"/>
    <property type="molecule type" value="Genomic_DNA"/>
</dbReference>
<dbReference type="AlphaFoldDB" id="A0A0C3BC57"/>
<accession>A0A0C3BC57</accession>
<sequence length="111" mass="11888">MRQITSKLCVPRIGSKSASNAMEMAETLARGVLDATPVALALAVSAVLENSRQAPNGNTLQPRGLHVPIRAILNKRGGTACTVRNPVYMQIAPEIPVEIDHPVLAPRSWLV</sequence>
<reference evidence="1 2" key="1">
    <citation type="submission" date="2014-04" db="EMBL/GenBank/DDBJ databases">
        <authorList>
            <consortium name="DOE Joint Genome Institute"/>
            <person name="Kuo A."/>
            <person name="Zuccaro A."/>
            <person name="Kohler A."/>
            <person name="Nagy L.G."/>
            <person name="Floudas D."/>
            <person name="Copeland A."/>
            <person name="Barry K.W."/>
            <person name="Cichocki N."/>
            <person name="Veneault-Fourrey C."/>
            <person name="LaButti K."/>
            <person name="Lindquist E.A."/>
            <person name="Lipzen A."/>
            <person name="Lundell T."/>
            <person name="Morin E."/>
            <person name="Murat C."/>
            <person name="Sun H."/>
            <person name="Tunlid A."/>
            <person name="Henrissat B."/>
            <person name="Grigoriev I.V."/>
            <person name="Hibbett D.S."/>
            <person name="Martin F."/>
            <person name="Nordberg H.P."/>
            <person name="Cantor M.N."/>
            <person name="Hua S.X."/>
        </authorList>
    </citation>
    <scope>NUCLEOTIDE SEQUENCE [LARGE SCALE GENOMIC DNA]</scope>
    <source>
        <strain evidence="1 2">MAFF 305830</strain>
    </source>
</reference>
<keyword evidence="2" id="KW-1185">Reference proteome</keyword>
<dbReference type="Proteomes" id="UP000054097">
    <property type="component" value="Unassembled WGS sequence"/>
</dbReference>
<dbReference type="HOGENOM" id="CLU_2159960_0_0_1"/>
<name>A0A0C3BC57_SERVB</name>
<protein>
    <submittedName>
        <fullName evidence="1">Uncharacterized protein</fullName>
    </submittedName>
</protein>
<organism evidence="1 2">
    <name type="scientific">Serendipita vermifera MAFF 305830</name>
    <dbReference type="NCBI Taxonomy" id="933852"/>
    <lineage>
        <taxon>Eukaryota</taxon>
        <taxon>Fungi</taxon>
        <taxon>Dikarya</taxon>
        <taxon>Basidiomycota</taxon>
        <taxon>Agaricomycotina</taxon>
        <taxon>Agaricomycetes</taxon>
        <taxon>Sebacinales</taxon>
        <taxon>Serendipitaceae</taxon>
        <taxon>Serendipita</taxon>
    </lineage>
</organism>